<keyword evidence="3" id="KW-1185">Reference proteome</keyword>
<gene>
    <name evidence="2" type="ORF">IXB50_01505</name>
</gene>
<feature type="transmembrane region" description="Helical" evidence="1">
    <location>
        <begin position="174"/>
        <end position="204"/>
    </location>
</feature>
<dbReference type="Proteomes" id="UP000717364">
    <property type="component" value="Unassembled WGS sequence"/>
</dbReference>
<name>A0A947GGB8_9CYAN</name>
<accession>A0A947GGB8</accession>
<proteinExistence type="predicted"/>
<feature type="transmembrane region" description="Helical" evidence="1">
    <location>
        <begin position="145"/>
        <end position="162"/>
    </location>
</feature>
<feature type="transmembrane region" description="Helical" evidence="1">
    <location>
        <begin position="317"/>
        <end position="333"/>
    </location>
</feature>
<feature type="transmembrane region" description="Helical" evidence="1">
    <location>
        <begin position="348"/>
        <end position="367"/>
    </location>
</feature>
<evidence type="ECO:0000313" key="2">
    <source>
        <dbReference type="EMBL" id="MBT9314098.1"/>
    </source>
</evidence>
<keyword evidence="1" id="KW-0472">Membrane</keyword>
<feature type="transmembrane region" description="Helical" evidence="1">
    <location>
        <begin position="80"/>
        <end position="105"/>
    </location>
</feature>
<reference evidence="2" key="1">
    <citation type="submission" date="2020-11" db="EMBL/GenBank/DDBJ databases">
        <authorList>
            <person name="Konstantinou D."/>
            <person name="Gkelis S."/>
            <person name="Popin R."/>
            <person name="Fewer D."/>
            <person name="Sivonen K."/>
        </authorList>
    </citation>
    <scope>NUCLEOTIDE SEQUENCE</scope>
    <source>
        <strain evidence="2">TAU-MAC 1115</strain>
    </source>
</reference>
<evidence type="ECO:0000256" key="1">
    <source>
        <dbReference type="SAM" id="Phobius"/>
    </source>
</evidence>
<sequence length="570" mass="64563">MSNQFFSHQPFSPLENSLFVGLIGLFLLPIWLFKYLPLQDGPIHVHTANVLHGFLTSTPSIFQDYYITNLQLAPNWTTQIILTGLMFITSPIIAEKLLLSLYVLLLPVAVRYALNGVRANAFAPAFLAFLSFPFCYNLMFHMGFYNFAYSLVIFLFVIGYWLRHRRHFRLAQMGILLLLILGLYFTHLFSFIVFGIVVGVLNLFQGIHILLTPRRDTLILLKQLVVKTTLPTLVALLPAGVICLQFLGQTSVGSRGPRWTASMFDNLRLGSILTLSSLVSYNWLELVFAIAIISLLLALASYQLLQKFPHFHLNDRDGLLVVTIVLVGVYLLAPKTLSGSVTIKDRLLLYPVLTGMLWLAAGNYPGFVRQGMKWLLVAISSAMLILQTHTYAYFNDYLTEYISTAPLIEQNATLLAINFPTPKDALSRTADEPALWRPPTFVRPWQINLFINASGYTAVERQAVLINNYQANEDYFPVNFRPELNPFEILAADDWELGRQTSVDILGYSDITGRPIDYVSIWRTSDLPLQEEGAQAIFQQLFSAYDLIYTSPQRGYAQLYRRKGFQISAP</sequence>
<keyword evidence="1" id="KW-1133">Transmembrane helix</keyword>
<feature type="transmembrane region" description="Helical" evidence="1">
    <location>
        <begin position="224"/>
        <end position="247"/>
    </location>
</feature>
<dbReference type="EMBL" id="JADOES010000003">
    <property type="protein sequence ID" value="MBT9314098.1"/>
    <property type="molecule type" value="Genomic_DNA"/>
</dbReference>
<keyword evidence="1" id="KW-0812">Transmembrane</keyword>
<feature type="transmembrane region" description="Helical" evidence="1">
    <location>
        <begin position="117"/>
        <end position="139"/>
    </location>
</feature>
<dbReference type="AlphaFoldDB" id="A0A947GGB8"/>
<feature type="transmembrane region" description="Helical" evidence="1">
    <location>
        <begin position="12"/>
        <end position="32"/>
    </location>
</feature>
<evidence type="ECO:0000313" key="3">
    <source>
        <dbReference type="Proteomes" id="UP000717364"/>
    </source>
</evidence>
<reference evidence="2" key="2">
    <citation type="journal article" date="2021" name="Mar. Drugs">
        <title>Genome Reduction and Secondary Metabolism of the Marine Sponge-Associated Cyanobacterium Leptothoe.</title>
        <authorList>
            <person name="Konstantinou D."/>
            <person name="Popin R.V."/>
            <person name="Fewer D.P."/>
            <person name="Sivonen K."/>
            <person name="Gkelis S."/>
        </authorList>
    </citation>
    <scope>NUCLEOTIDE SEQUENCE</scope>
    <source>
        <strain evidence="2">TAU-MAC 1115</strain>
    </source>
</reference>
<organism evidence="2 3">
    <name type="scientific">Leptothoe spongobia TAU-MAC 1115</name>
    <dbReference type="NCBI Taxonomy" id="1967444"/>
    <lineage>
        <taxon>Bacteria</taxon>
        <taxon>Bacillati</taxon>
        <taxon>Cyanobacteriota</taxon>
        <taxon>Cyanophyceae</taxon>
        <taxon>Nodosilineales</taxon>
        <taxon>Cymatolegaceae</taxon>
        <taxon>Leptothoe</taxon>
        <taxon>Leptothoe spongobia</taxon>
    </lineage>
</organism>
<feature type="transmembrane region" description="Helical" evidence="1">
    <location>
        <begin position="374"/>
        <end position="394"/>
    </location>
</feature>
<feature type="transmembrane region" description="Helical" evidence="1">
    <location>
        <begin position="286"/>
        <end position="305"/>
    </location>
</feature>
<comment type="caution">
    <text evidence="2">The sequence shown here is derived from an EMBL/GenBank/DDBJ whole genome shotgun (WGS) entry which is preliminary data.</text>
</comment>
<protein>
    <submittedName>
        <fullName evidence="2">Uncharacterized protein</fullName>
    </submittedName>
</protein>